<accession>X0W2M4</accession>
<reference evidence="1" key="1">
    <citation type="journal article" date="2014" name="Front. Microbiol.">
        <title>High frequency of phylogenetically diverse reductive dehalogenase-homologous genes in deep subseafloor sedimentary metagenomes.</title>
        <authorList>
            <person name="Kawai M."/>
            <person name="Futagami T."/>
            <person name="Toyoda A."/>
            <person name="Takaki Y."/>
            <person name="Nishi S."/>
            <person name="Hori S."/>
            <person name="Arai W."/>
            <person name="Tsubouchi T."/>
            <person name="Morono Y."/>
            <person name="Uchiyama I."/>
            <person name="Ito T."/>
            <person name="Fujiyama A."/>
            <person name="Inagaki F."/>
            <person name="Takami H."/>
        </authorList>
    </citation>
    <scope>NUCLEOTIDE SEQUENCE</scope>
    <source>
        <strain evidence="1">Expedition CK06-06</strain>
    </source>
</reference>
<dbReference type="AlphaFoldDB" id="X0W2M4"/>
<gene>
    <name evidence="1" type="ORF">S01H1_50747</name>
</gene>
<evidence type="ECO:0000313" key="1">
    <source>
        <dbReference type="EMBL" id="GAG17592.1"/>
    </source>
</evidence>
<dbReference type="Gene3D" id="3.40.50.2020">
    <property type="match status" value="1"/>
</dbReference>
<comment type="caution">
    <text evidence="1">The sequence shown here is derived from an EMBL/GenBank/DDBJ whole genome shotgun (WGS) entry which is preliminary data.</text>
</comment>
<protein>
    <recommendedName>
        <fullName evidence="2">Orotate phosphoribosyltransferase</fullName>
    </recommendedName>
</protein>
<feature type="non-terminal residue" evidence="1">
    <location>
        <position position="1"/>
    </location>
</feature>
<sequence length="48" mass="5068">IGVAVLVDRTAGRVDFGVPFFACLTLELPSYDPAECPLCAQQVALTVT</sequence>
<dbReference type="InterPro" id="IPR029057">
    <property type="entry name" value="PRTase-like"/>
</dbReference>
<dbReference type="EMBL" id="BARS01032708">
    <property type="protein sequence ID" value="GAG17592.1"/>
    <property type="molecule type" value="Genomic_DNA"/>
</dbReference>
<organism evidence="1">
    <name type="scientific">marine sediment metagenome</name>
    <dbReference type="NCBI Taxonomy" id="412755"/>
    <lineage>
        <taxon>unclassified sequences</taxon>
        <taxon>metagenomes</taxon>
        <taxon>ecological metagenomes</taxon>
    </lineage>
</organism>
<proteinExistence type="predicted"/>
<name>X0W2M4_9ZZZZ</name>
<evidence type="ECO:0008006" key="2">
    <source>
        <dbReference type="Google" id="ProtNLM"/>
    </source>
</evidence>